<reference evidence="1" key="1">
    <citation type="submission" date="2018-02" db="EMBL/GenBank/DDBJ databases">
        <title>Rhizophora mucronata_Transcriptome.</title>
        <authorList>
            <person name="Meera S.P."/>
            <person name="Sreeshan A."/>
            <person name="Augustine A."/>
        </authorList>
    </citation>
    <scope>NUCLEOTIDE SEQUENCE</scope>
    <source>
        <tissue evidence="1">Leaf</tissue>
    </source>
</reference>
<dbReference type="EMBL" id="GGEC01083054">
    <property type="protein sequence ID" value="MBX63538.1"/>
    <property type="molecule type" value="Transcribed_RNA"/>
</dbReference>
<proteinExistence type="predicted"/>
<protein>
    <submittedName>
        <fullName evidence="1">Uncharacterized protein</fullName>
    </submittedName>
</protein>
<accession>A0A2P2Q967</accession>
<evidence type="ECO:0000313" key="1">
    <source>
        <dbReference type="EMBL" id="MBX63538.1"/>
    </source>
</evidence>
<dbReference type="AlphaFoldDB" id="A0A2P2Q967"/>
<name>A0A2P2Q967_RHIMU</name>
<organism evidence="1">
    <name type="scientific">Rhizophora mucronata</name>
    <name type="common">Asiatic mangrove</name>
    <dbReference type="NCBI Taxonomy" id="61149"/>
    <lineage>
        <taxon>Eukaryota</taxon>
        <taxon>Viridiplantae</taxon>
        <taxon>Streptophyta</taxon>
        <taxon>Embryophyta</taxon>
        <taxon>Tracheophyta</taxon>
        <taxon>Spermatophyta</taxon>
        <taxon>Magnoliopsida</taxon>
        <taxon>eudicotyledons</taxon>
        <taxon>Gunneridae</taxon>
        <taxon>Pentapetalae</taxon>
        <taxon>rosids</taxon>
        <taxon>fabids</taxon>
        <taxon>Malpighiales</taxon>
        <taxon>Rhizophoraceae</taxon>
        <taxon>Rhizophora</taxon>
    </lineage>
</organism>
<sequence>MLSSGSKKKSAMQFWQ</sequence>